<dbReference type="SUPFAM" id="SSF57667">
    <property type="entry name" value="beta-beta-alpha zinc fingers"/>
    <property type="match status" value="1"/>
</dbReference>
<feature type="region of interest" description="Disordered" evidence="2">
    <location>
        <begin position="669"/>
        <end position="697"/>
    </location>
</feature>
<sequence>MLPHRSFGSRGKIPGPASKTLFKTPRPSSQASLASITSTAGEGGRGMETKSRSLTFASAITDCWNTNGSSTSNITNFPGSSSSSTSNRNQERITCIFCCNLVLSSTTSTSGGERSDEKRSRMLKNLCFHMQISSKDIPEKCSRKNFPFCKVCEEFVKQMWDFQGALDKIRLKMSKIVTTIERTVVDGEILNPKNDKGASSHQKRLREMILQGYRNKLLVKQQMRDSLVLGNSLSDYNPMVNLKLERNEDESVGYDGRSFNSSLCPSPSSTGSFEETPGLKIIGDNEIIQELNVNEEIEIPEESPAPVRLEEETNLVNNSMEIVPRYEESHDEPFSYDEEHDDDDDDDELEMETGNNQESYWATERGREAVAQYNENNCTLVISNIHGSDGASFTAEVPSLVQVKKEIHENEHSTQNEEEEDVDIDVVGDENGPEQRQLLLAQSDDDIFMVEPRKRRLLFEGVEIYKVTGSLPGVEYLQCSLCSHTLKIPKRAAKGDVTTYTKLKIHIQTSHQLVIPTRVQAPSRRKPENGVSEEDLENRETLREHRRSRSRSSSEENIMECDICGRPIKGGSEFNLLLHKFSHKNDAERKAAIAANERGTYSALLSKRFKAKRGKRGRTKKRQPTRRISNVKESGGNGKEIVCNFCNRTFPRKCYLTLHMRIHSSDKRWPGVNAHESDEEETETTSQENVVDPGPPVLQPQHVPVITYPPAPKKSNKIIPGSSSSQSNRLMEFCNAIGISRVEKSQAFEEVERRQTHFDGGIREDEVRGGAPILKREVVS</sequence>
<dbReference type="Gene3D" id="3.30.160.60">
    <property type="entry name" value="Classic Zinc Finger"/>
    <property type="match status" value="1"/>
</dbReference>
<evidence type="ECO:0000256" key="2">
    <source>
        <dbReference type="SAM" id="MobiDB-lite"/>
    </source>
</evidence>
<reference evidence="4 5" key="1">
    <citation type="submission" date="2024-08" db="EMBL/GenBank/DDBJ databases">
        <authorList>
            <person name="Cucini C."/>
            <person name="Frati F."/>
        </authorList>
    </citation>
    <scope>NUCLEOTIDE SEQUENCE [LARGE SCALE GENOMIC DNA]</scope>
</reference>
<dbReference type="EMBL" id="CAXLJM020000065">
    <property type="protein sequence ID" value="CAL8121362.1"/>
    <property type="molecule type" value="Genomic_DNA"/>
</dbReference>
<evidence type="ECO:0000313" key="4">
    <source>
        <dbReference type="EMBL" id="CAL8121362.1"/>
    </source>
</evidence>
<evidence type="ECO:0000256" key="1">
    <source>
        <dbReference type="PROSITE-ProRule" id="PRU00042"/>
    </source>
</evidence>
<dbReference type="SMART" id="SM00355">
    <property type="entry name" value="ZnF_C2H2"/>
    <property type="match status" value="3"/>
</dbReference>
<name>A0ABP1RBC9_9HEXA</name>
<feature type="region of interest" description="Disordered" evidence="2">
    <location>
        <begin position="519"/>
        <end position="553"/>
    </location>
</feature>
<feature type="compositionally biased region" description="Acidic residues" evidence="2">
    <location>
        <begin position="334"/>
        <end position="351"/>
    </location>
</feature>
<dbReference type="PROSITE" id="PS50157">
    <property type="entry name" value="ZINC_FINGER_C2H2_2"/>
    <property type="match status" value="1"/>
</dbReference>
<gene>
    <name evidence="4" type="ORF">ODALV1_LOCUS19348</name>
</gene>
<feature type="compositionally biased region" description="Polar residues" evidence="2">
    <location>
        <begin position="26"/>
        <end position="40"/>
    </location>
</feature>
<dbReference type="PROSITE" id="PS00028">
    <property type="entry name" value="ZINC_FINGER_C2H2_1"/>
    <property type="match status" value="1"/>
</dbReference>
<evidence type="ECO:0000259" key="3">
    <source>
        <dbReference type="PROSITE" id="PS50157"/>
    </source>
</evidence>
<keyword evidence="1" id="KW-0479">Metal-binding</keyword>
<keyword evidence="1" id="KW-0862">Zinc</keyword>
<organism evidence="4 5">
    <name type="scientific">Orchesella dallaii</name>
    <dbReference type="NCBI Taxonomy" id="48710"/>
    <lineage>
        <taxon>Eukaryota</taxon>
        <taxon>Metazoa</taxon>
        <taxon>Ecdysozoa</taxon>
        <taxon>Arthropoda</taxon>
        <taxon>Hexapoda</taxon>
        <taxon>Collembola</taxon>
        <taxon>Entomobryomorpha</taxon>
        <taxon>Entomobryoidea</taxon>
        <taxon>Orchesellidae</taxon>
        <taxon>Orchesellinae</taxon>
        <taxon>Orchesella</taxon>
    </lineage>
</organism>
<comment type="caution">
    <text evidence="4">The sequence shown here is derived from an EMBL/GenBank/DDBJ whole genome shotgun (WGS) entry which is preliminary data.</text>
</comment>
<evidence type="ECO:0000313" key="5">
    <source>
        <dbReference type="Proteomes" id="UP001642540"/>
    </source>
</evidence>
<proteinExistence type="predicted"/>
<feature type="region of interest" description="Disordered" evidence="2">
    <location>
        <begin position="610"/>
        <end position="634"/>
    </location>
</feature>
<accession>A0ABP1RBC9</accession>
<dbReference type="Proteomes" id="UP001642540">
    <property type="component" value="Unassembled WGS sequence"/>
</dbReference>
<keyword evidence="5" id="KW-1185">Reference proteome</keyword>
<feature type="region of interest" description="Disordered" evidence="2">
    <location>
        <begin position="1"/>
        <end position="50"/>
    </location>
</feature>
<dbReference type="InterPro" id="IPR036236">
    <property type="entry name" value="Znf_C2H2_sf"/>
</dbReference>
<keyword evidence="1" id="KW-0863">Zinc-finger</keyword>
<protein>
    <recommendedName>
        <fullName evidence="3">C2H2-type domain-containing protein</fullName>
    </recommendedName>
</protein>
<feature type="compositionally biased region" description="Basic residues" evidence="2">
    <location>
        <begin position="610"/>
        <end position="625"/>
    </location>
</feature>
<feature type="region of interest" description="Disordered" evidence="2">
    <location>
        <begin position="327"/>
        <end position="361"/>
    </location>
</feature>
<feature type="domain" description="C2H2-type" evidence="3">
    <location>
        <begin position="641"/>
        <end position="668"/>
    </location>
</feature>
<dbReference type="InterPro" id="IPR013087">
    <property type="entry name" value="Znf_C2H2_type"/>
</dbReference>